<comment type="similarity">
    <text evidence="2 6">Belongs to the flagella basal body rod proteins family.</text>
</comment>
<dbReference type="InterPro" id="IPR053967">
    <property type="entry name" value="LlgE_F_G-like_D1"/>
</dbReference>
<dbReference type="Proteomes" id="UP000182063">
    <property type="component" value="Chromosome"/>
</dbReference>
<protein>
    <recommendedName>
        <fullName evidence="5 6">Flagellar basal-body rod protein FlgF</fullName>
    </recommendedName>
</protein>
<feature type="domain" description="Flagellar hook protein FlgE/F/G-like D1" evidence="9">
    <location>
        <begin position="83"/>
        <end position="146"/>
    </location>
</feature>
<evidence type="ECO:0000256" key="6">
    <source>
        <dbReference type="RuleBase" id="RU362116"/>
    </source>
</evidence>
<comment type="subcellular location">
    <subcellularLocation>
        <location evidence="1 6">Bacterial flagellum basal body</location>
    </subcellularLocation>
</comment>
<dbReference type="NCBIfam" id="TIGR02490">
    <property type="entry name" value="flgF"/>
    <property type="match status" value="1"/>
</dbReference>
<dbReference type="Pfam" id="PF06429">
    <property type="entry name" value="Flg_bbr_C"/>
    <property type="match status" value="1"/>
</dbReference>
<gene>
    <name evidence="10" type="ORF">BSL82_07870</name>
</gene>
<dbReference type="NCBIfam" id="TIGR03506">
    <property type="entry name" value="FlgEFG_subfam"/>
    <property type="match status" value="1"/>
</dbReference>
<organism evidence="10 11">
    <name type="scientific">Tardibacter chloracetimidivorans</name>
    <dbReference type="NCBI Taxonomy" id="1921510"/>
    <lineage>
        <taxon>Bacteria</taxon>
        <taxon>Pseudomonadati</taxon>
        <taxon>Pseudomonadota</taxon>
        <taxon>Alphaproteobacteria</taxon>
        <taxon>Sphingomonadales</taxon>
        <taxon>Sphingomonadaceae</taxon>
        <taxon>Tardibacter</taxon>
    </lineage>
</organism>
<dbReference type="GO" id="GO:0030694">
    <property type="term" value="C:bacterial-type flagellum basal body, rod"/>
    <property type="evidence" value="ECO:0007669"/>
    <property type="project" value="UniProtKB-UniRule"/>
</dbReference>
<evidence type="ECO:0000259" key="9">
    <source>
        <dbReference type="Pfam" id="PF22692"/>
    </source>
</evidence>
<dbReference type="STRING" id="1921510.BSL82_07870"/>
<evidence type="ECO:0000256" key="4">
    <source>
        <dbReference type="ARBA" id="ARBA00038560"/>
    </source>
</evidence>
<dbReference type="RefSeq" id="WP_072596784.1">
    <property type="nucleotide sequence ID" value="NZ_CP018221.1"/>
</dbReference>
<evidence type="ECO:0000256" key="2">
    <source>
        <dbReference type="ARBA" id="ARBA00009677"/>
    </source>
</evidence>
<proteinExistence type="inferred from homology"/>
<keyword evidence="10" id="KW-0282">Flagellum</keyword>
<comment type="subunit">
    <text evidence="4 6">The basal body constitutes a major portion of the flagellar organelle and consists of five rings (E,L,P,S, and M) mounted on a central rod. The rod consists of about 26 subunits of FlgG in the distal portion, and FlgB, FlgC and FlgF are thought to build up the proximal portion of the rod with about 6 subunits each.</text>
</comment>
<keyword evidence="3 6" id="KW-0975">Bacterial flagellum</keyword>
<dbReference type="KEGG" id="sphj:BSL82_07870"/>
<keyword evidence="10" id="KW-0966">Cell projection</keyword>
<accession>A0A1L3ZUD3</accession>
<dbReference type="InterPro" id="IPR020013">
    <property type="entry name" value="Flagellar_FlgE/F/G"/>
</dbReference>
<dbReference type="InterPro" id="IPR001444">
    <property type="entry name" value="Flag_bb_rod_N"/>
</dbReference>
<evidence type="ECO:0000313" key="10">
    <source>
        <dbReference type="EMBL" id="API59235.1"/>
    </source>
</evidence>
<dbReference type="SUPFAM" id="SSF117143">
    <property type="entry name" value="Flagellar hook protein flgE"/>
    <property type="match status" value="1"/>
</dbReference>
<dbReference type="PANTHER" id="PTHR30435:SF18">
    <property type="entry name" value="FLAGELLAR BASAL-BODY ROD PROTEIN FLGF"/>
    <property type="match status" value="1"/>
</dbReference>
<evidence type="ECO:0000313" key="11">
    <source>
        <dbReference type="Proteomes" id="UP000182063"/>
    </source>
</evidence>
<dbReference type="InterPro" id="IPR012836">
    <property type="entry name" value="FlgF"/>
</dbReference>
<evidence type="ECO:0000256" key="5">
    <source>
        <dbReference type="ARBA" id="ARBA00040228"/>
    </source>
</evidence>
<dbReference type="Pfam" id="PF00460">
    <property type="entry name" value="Flg_bb_rod"/>
    <property type="match status" value="1"/>
</dbReference>
<evidence type="ECO:0000259" key="8">
    <source>
        <dbReference type="Pfam" id="PF06429"/>
    </source>
</evidence>
<dbReference type="OrthoDB" id="9804559at2"/>
<dbReference type="GO" id="GO:0071978">
    <property type="term" value="P:bacterial-type flagellum-dependent swarming motility"/>
    <property type="evidence" value="ECO:0007669"/>
    <property type="project" value="TreeGrafter"/>
</dbReference>
<dbReference type="Pfam" id="PF22692">
    <property type="entry name" value="LlgE_F_G_D1"/>
    <property type="match status" value="1"/>
</dbReference>
<dbReference type="InterPro" id="IPR037925">
    <property type="entry name" value="FlgE/F/G-like"/>
</dbReference>
<evidence type="ECO:0000259" key="7">
    <source>
        <dbReference type="Pfam" id="PF00460"/>
    </source>
</evidence>
<name>A0A1L3ZUD3_9SPHN</name>
<dbReference type="InterPro" id="IPR010930">
    <property type="entry name" value="Flg_bb/hook_C_dom"/>
</dbReference>
<feature type="domain" description="Flagellar basal-body/hook protein C-terminal" evidence="8">
    <location>
        <begin position="198"/>
        <end position="237"/>
    </location>
</feature>
<dbReference type="PANTHER" id="PTHR30435">
    <property type="entry name" value="FLAGELLAR PROTEIN"/>
    <property type="match status" value="1"/>
</dbReference>
<evidence type="ECO:0000256" key="3">
    <source>
        <dbReference type="ARBA" id="ARBA00023143"/>
    </source>
</evidence>
<keyword evidence="11" id="KW-1185">Reference proteome</keyword>
<feature type="domain" description="Flagellar basal body rod protein N-terminal" evidence="7">
    <location>
        <begin position="6"/>
        <end position="35"/>
    </location>
</feature>
<dbReference type="AlphaFoldDB" id="A0A1L3ZUD3"/>
<sequence>MDRLVYTALSGLRSTMSAQDVLAHNVANATTLGFKRDISASQSRVLQGGESFQSRIQAAEGVLAPDQETGVINQTGRTLDVALLGDAMMAVQVPDGTEAYTRRGDLRIGATGVLETGDGFPVIGEGGPITVPPANKVEIGADGTVSIQPQGAEATEVTQIGRIKLVTGDPARLKKGLDNLMRSDDGLELPQDQTAQLQTGSLESSNVNMMDAMVQMIEQARAYEVQVQLVSSVRDMDVNSTSLLKLE</sequence>
<evidence type="ECO:0000256" key="1">
    <source>
        <dbReference type="ARBA" id="ARBA00004117"/>
    </source>
</evidence>
<reference evidence="11" key="1">
    <citation type="submission" date="2016-11" db="EMBL/GenBank/DDBJ databases">
        <title>Complete Genome Sequence of alachlor-degrading Sphingomonas sp. strain JJ-A5.</title>
        <authorList>
            <person name="Lee H."/>
            <person name="Ka J.-O."/>
        </authorList>
    </citation>
    <scope>NUCLEOTIDE SEQUENCE [LARGE SCALE GENOMIC DNA]</scope>
    <source>
        <strain evidence="11">JJ-A5</strain>
    </source>
</reference>
<dbReference type="NCBIfam" id="NF009280">
    <property type="entry name" value="PRK12640.1"/>
    <property type="match status" value="1"/>
</dbReference>
<keyword evidence="10" id="KW-0969">Cilium</keyword>
<dbReference type="EMBL" id="CP018221">
    <property type="protein sequence ID" value="API59235.1"/>
    <property type="molecule type" value="Genomic_DNA"/>
</dbReference>